<evidence type="ECO:0000256" key="1">
    <source>
        <dbReference type="SAM" id="Phobius"/>
    </source>
</evidence>
<dbReference type="RefSeq" id="WP_349419978.1">
    <property type="nucleotide sequence ID" value="NZ_JBEEWF010000008.1"/>
</dbReference>
<reference evidence="2 3" key="1">
    <citation type="submission" date="2024-04" db="EMBL/GenBank/DDBJ databases">
        <title>Role of Flies in the Dissemination of Carbapenem-Resistant Enterobacteriaceae (CRE): An Epidemiological and Genomic Study in China.</title>
        <authorList>
            <person name="Kaichao C."/>
            <person name="Zhang R."/>
            <person name="Chen S."/>
        </authorList>
    </citation>
    <scope>NUCLEOTIDE SEQUENCE [LARGE SCALE GENOMIC DNA]</scope>
    <source>
        <strain evidence="3">fly-1011</strain>
    </source>
</reference>
<protein>
    <submittedName>
        <fullName evidence="2">GlpM family protein</fullName>
    </submittedName>
</protein>
<keyword evidence="1" id="KW-0812">Transmembrane</keyword>
<proteinExistence type="predicted"/>
<evidence type="ECO:0000313" key="3">
    <source>
        <dbReference type="Proteomes" id="UP001436462"/>
    </source>
</evidence>
<accession>A0ABV1LCY2</accession>
<keyword evidence="1" id="KW-0472">Membrane</keyword>
<gene>
    <name evidence="2" type="ORF">ABN253_12720</name>
</gene>
<name>A0ABV1LCY2_9GAMM</name>
<comment type="caution">
    <text evidence="2">The sequence shown here is derived from an EMBL/GenBank/DDBJ whole genome shotgun (WGS) entry which is preliminary data.</text>
</comment>
<sequence>MGLLIKALIGAFVVVLIAVLSKSRHYYIAGLVPLFPTFALIAHYIVGSERSIDALRTTIIFSLWAVIPYMIYLISLYVMINYVKLFTALATAVICWIIAAWLLIQLWNKLSWIEYLLLPIYYYAKK</sequence>
<feature type="transmembrane region" description="Helical" evidence="1">
    <location>
        <begin position="58"/>
        <end position="80"/>
    </location>
</feature>
<organism evidence="2 3">
    <name type="scientific">Proteus genomosp. 6</name>
    <dbReference type="NCBI Taxonomy" id="1311820"/>
    <lineage>
        <taxon>Bacteria</taxon>
        <taxon>Pseudomonadati</taxon>
        <taxon>Pseudomonadota</taxon>
        <taxon>Gammaproteobacteria</taxon>
        <taxon>Enterobacterales</taxon>
        <taxon>Morganellaceae</taxon>
        <taxon>Proteus</taxon>
    </lineage>
</organism>
<keyword evidence="1" id="KW-1133">Transmembrane helix</keyword>
<keyword evidence="3" id="KW-1185">Reference proteome</keyword>
<dbReference type="EMBL" id="JBEEWF010000008">
    <property type="protein sequence ID" value="MEQ5349041.1"/>
    <property type="molecule type" value="Genomic_DNA"/>
</dbReference>
<dbReference type="Pfam" id="PF06942">
    <property type="entry name" value="GlpM"/>
    <property type="match status" value="1"/>
</dbReference>
<evidence type="ECO:0000313" key="2">
    <source>
        <dbReference type="EMBL" id="MEQ5349041.1"/>
    </source>
</evidence>
<feature type="transmembrane region" description="Helical" evidence="1">
    <location>
        <begin position="5"/>
        <end position="21"/>
    </location>
</feature>
<feature type="transmembrane region" description="Helical" evidence="1">
    <location>
        <begin position="86"/>
        <end position="104"/>
    </location>
</feature>
<dbReference type="InterPro" id="IPR009707">
    <property type="entry name" value="GlpM/YdgC"/>
</dbReference>
<feature type="transmembrane region" description="Helical" evidence="1">
    <location>
        <begin position="27"/>
        <end position="46"/>
    </location>
</feature>
<dbReference type="Proteomes" id="UP001436462">
    <property type="component" value="Unassembled WGS sequence"/>
</dbReference>